<feature type="domain" description="Integrase catalytic" evidence="8">
    <location>
        <begin position="537"/>
        <end position="703"/>
    </location>
</feature>
<dbReference type="InterPro" id="IPR025724">
    <property type="entry name" value="GAG-pre-integrase_dom"/>
</dbReference>
<dbReference type="SMART" id="SM00343">
    <property type="entry name" value="ZnF_C2HC"/>
    <property type="match status" value="1"/>
</dbReference>
<dbReference type="Pfam" id="PF00098">
    <property type="entry name" value="zf-CCHC"/>
    <property type="match status" value="1"/>
</dbReference>
<dbReference type="EMBL" id="JBCNJP010000007">
    <property type="protein sequence ID" value="KAK9076273.1"/>
    <property type="molecule type" value="Genomic_DNA"/>
</dbReference>
<evidence type="ECO:0000256" key="3">
    <source>
        <dbReference type="ARBA" id="ARBA00022750"/>
    </source>
</evidence>
<keyword evidence="3" id="KW-0064">Aspartyl protease</keyword>
<sequence>MSVVSTTNPQKENPFSFQCPSLTASNYTTWAIKMEAILDAQGVWEAIEPSAGVAVDEKKSKMARAYIFQAIPEEILLQVAKKKTAKEVWDSLKTRFVGAERVQKARLHTLKSEFEALRMKEGETIDEYAGKLSGMISKYNGVGAVLGDEELVRKLLDTVTDKFIHLVASMEQYSEVEKMPFEEAIGRLKAYEDRVKLRQGGSSMENSLLFSKVEGSSSNKGNFKQNPGRGRGFNNERGGKNGSRGRGSSRGRGGRGGSGSSHESGGWNQKPRDKKNIRCFNCQALGHYASECKSERKTEQEVHLTKEKEEESTLLLSVCGEEDQSMVLLNEGKVFPKSFEDGKEGDLDVWYMDNGASNHMTGRMEVFAYLDQNVKGSVRFGDDSKVNIKGKGTILFKCKTGDQLIVENVYYIPALTSNILSLGQMTEVGYDIWMKNNFLKVYDEQERLVMKVVRSANRLYKIMLTIAKPACLKTCLEEESWVWHARLGHVNFQVLEMMGRKGYVEGMPALSHPKQVCEGCLVGKQTRQSFPIEAQWRASSPLELVHADICGPITPVSNGGNRYFMLIVDDFSRYMWVYMIKTKDEAFNCFKSFKSRVEKETKYKVRMLRTDRGGEFNSFVFKKYCEDAGIRRQTTAPYTPQQNGVVERRNRTVMEMTRSMLKSMKVPETLWGEAVRHTVYVLNMLPTKGVKGLTPYEAWKKRKPTVQYLKVFGCIAHVKRITGHLSKLDDRSRAMVYVGKEPGSKAFRLFNPKENKIVVSRDVIFEEKRNWEWVEKMTSHGSLWTTLVHNTEDGTPHIYGGANEEEILSPQYSNNSFTSFHENAGESTMPFGSSQDNTTSQSSKNSKSHISCSSSQSRSGVSTCGENRKHVTVPFEDESPLKGFKSVEEIHEHTTAMDDKLVHDIYVKEGELFLVDEEPLSYVEAATDVKWLDAMQTELEAIKRNNTWTLTQLPKNQKAIGLKWVFKLKKDANGEVTKHKARLVAKGYVQLKGVDYEEVFAPVARIETVRLILAMAATNNWRVHHLDVKTAFLNGELQEEVYVTQPDGFEVKGKEAYVYKLHKALYGLKQAPRAWNSKLDKTLKGLGFTKCIHEAGVYVIKRSGSVLILCVYVDDILLTGTRENDIQSFKERMKTHFEMSDMGLLSYYLGIENRRGICIKQAAYARKVLKLAGMENCNPSQFPMEHKLQLTKDDDGKPVDPTFYRQLIGSLRYLVHTRPDLGYSVGVVSRFMENPKETHLAAVKHILRYIKGTIYNGLIYEAGGDAKLVGYSDSSFGCDKEDGRSTTGTIFYYSGNVITWTSQKQRTVALSSCQAEYMAATEAACQALWLRNLLSEITGEQPPCVELRVDNEGAIGLSKNPTFHKRSRHIDTKYHFIRECVERGQIIVKHVDGKLQKADILTKSLPRTKFIEMKILIGVKDCPHQGESVG</sequence>
<accession>A0AAP0H632</accession>
<dbReference type="SUPFAM" id="SSF53098">
    <property type="entry name" value="Ribonuclease H-like"/>
    <property type="match status" value="1"/>
</dbReference>
<keyword evidence="5" id="KW-0863">Zinc-finger</keyword>
<dbReference type="InterPro" id="IPR012337">
    <property type="entry name" value="RNaseH-like_sf"/>
</dbReference>
<evidence type="ECO:0000256" key="1">
    <source>
        <dbReference type="ARBA" id="ARBA00022670"/>
    </source>
</evidence>
<dbReference type="Proteomes" id="UP001408789">
    <property type="component" value="Unassembled WGS sequence"/>
</dbReference>
<keyword evidence="2" id="KW-0479">Metal-binding</keyword>
<dbReference type="GO" id="GO:0008270">
    <property type="term" value="F:zinc ion binding"/>
    <property type="evidence" value="ECO:0007669"/>
    <property type="project" value="UniProtKB-KW"/>
</dbReference>
<dbReference type="InterPro" id="IPR036875">
    <property type="entry name" value="Znf_CCHC_sf"/>
</dbReference>
<comment type="caution">
    <text evidence="9">The sequence shown here is derived from an EMBL/GenBank/DDBJ whole genome shotgun (WGS) entry which is preliminary data.</text>
</comment>
<evidence type="ECO:0000256" key="5">
    <source>
        <dbReference type="PROSITE-ProRule" id="PRU00047"/>
    </source>
</evidence>
<organism evidence="9 10">
    <name type="scientific">Deinandra increscens subsp. villosa</name>
    <dbReference type="NCBI Taxonomy" id="3103831"/>
    <lineage>
        <taxon>Eukaryota</taxon>
        <taxon>Viridiplantae</taxon>
        <taxon>Streptophyta</taxon>
        <taxon>Embryophyta</taxon>
        <taxon>Tracheophyta</taxon>
        <taxon>Spermatophyta</taxon>
        <taxon>Magnoliopsida</taxon>
        <taxon>eudicotyledons</taxon>
        <taxon>Gunneridae</taxon>
        <taxon>Pentapetalae</taxon>
        <taxon>asterids</taxon>
        <taxon>campanulids</taxon>
        <taxon>Asterales</taxon>
        <taxon>Asteraceae</taxon>
        <taxon>Asteroideae</taxon>
        <taxon>Heliantheae alliance</taxon>
        <taxon>Madieae</taxon>
        <taxon>Madiinae</taxon>
        <taxon>Deinandra</taxon>
    </lineage>
</organism>
<evidence type="ECO:0000313" key="9">
    <source>
        <dbReference type="EMBL" id="KAK9076273.1"/>
    </source>
</evidence>
<feature type="region of interest" description="Disordered" evidence="6">
    <location>
        <begin position="814"/>
        <end position="865"/>
    </location>
</feature>
<dbReference type="PANTHER" id="PTHR42648">
    <property type="entry name" value="TRANSPOSASE, PUTATIVE-RELATED"/>
    <property type="match status" value="1"/>
</dbReference>
<dbReference type="PROSITE" id="PS50994">
    <property type="entry name" value="INTEGRASE"/>
    <property type="match status" value="1"/>
</dbReference>
<dbReference type="GO" id="GO:0003676">
    <property type="term" value="F:nucleic acid binding"/>
    <property type="evidence" value="ECO:0007669"/>
    <property type="project" value="InterPro"/>
</dbReference>
<dbReference type="GO" id="GO:0004190">
    <property type="term" value="F:aspartic-type endopeptidase activity"/>
    <property type="evidence" value="ECO:0007669"/>
    <property type="project" value="UniProtKB-KW"/>
</dbReference>
<dbReference type="Pfam" id="PF25597">
    <property type="entry name" value="SH3_retrovirus"/>
    <property type="match status" value="1"/>
</dbReference>
<dbReference type="Pfam" id="PF14223">
    <property type="entry name" value="Retrotran_gag_2"/>
    <property type="match status" value="1"/>
</dbReference>
<dbReference type="CDD" id="cd09272">
    <property type="entry name" value="RNase_HI_RT_Ty1"/>
    <property type="match status" value="1"/>
</dbReference>
<evidence type="ECO:0000256" key="2">
    <source>
        <dbReference type="ARBA" id="ARBA00022723"/>
    </source>
</evidence>
<feature type="region of interest" description="Disordered" evidence="6">
    <location>
        <begin position="214"/>
        <end position="270"/>
    </location>
</feature>
<feature type="compositionally biased region" description="Polar residues" evidence="6">
    <location>
        <begin position="214"/>
        <end position="225"/>
    </location>
</feature>
<name>A0AAP0H632_9ASTR</name>
<dbReference type="SUPFAM" id="SSF56672">
    <property type="entry name" value="DNA/RNA polymerases"/>
    <property type="match status" value="1"/>
</dbReference>
<dbReference type="InterPro" id="IPR054722">
    <property type="entry name" value="PolX-like_BBD"/>
</dbReference>
<keyword evidence="5" id="KW-0862">Zinc</keyword>
<dbReference type="Gene3D" id="3.30.420.10">
    <property type="entry name" value="Ribonuclease H-like superfamily/Ribonuclease H"/>
    <property type="match status" value="1"/>
</dbReference>
<dbReference type="Pfam" id="PF00665">
    <property type="entry name" value="rve"/>
    <property type="match status" value="1"/>
</dbReference>
<evidence type="ECO:0000259" key="7">
    <source>
        <dbReference type="PROSITE" id="PS50158"/>
    </source>
</evidence>
<keyword evidence="4" id="KW-0378">Hydrolase</keyword>
<dbReference type="PANTHER" id="PTHR42648:SF25">
    <property type="entry name" value="RNA-DIRECTED DNA POLYMERASE"/>
    <property type="match status" value="1"/>
</dbReference>
<protein>
    <recommendedName>
        <fullName evidence="11">Polyprotein</fullName>
    </recommendedName>
</protein>
<evidence type="ECO:0000313" key="10">
    <source>
        <dbReference type="Proteomes" id="UP001408789"/>
    </source>
</evidence>
<dbReference type="InterPro" id="IPR043502">
    <property type="entry name" value="DNA/RNA_pol_sf"/>
</dbReference>
<feature type="domain" description="CCHC-type" evidence="7">
    <location>
        <begin position="278"/>
        <end position="294"/>
    </location>
</feature>
<dbReference type="Pfam" id="PF07727">
    <property type="entry name" value="RVT_2"/>
    <property type="match status" value="1"/>
</dbReference>
<dbReference type="InterPro" id="IPR001584">
    <property type="entry name" value="Integrase_cat-core"/>
</dbReference>
<dbReference type="Pfam" id="PF13976">
    <property type="entry name" value="gag_pre-integrs"/>
    <property type="match status" value="1"/>
</dbReference>
<dbReference type="InterPro" id="IPR057670">
    <property type="entry name" value="SH3_retrovirus"/>
</dbReference>
<proteinExistence type="predicted"/>
<keyword evidence="10" id="KW-1185">Reference proteome</keyword>
<evidence type="ECO:0008006" key="11">
    <source>
        <dbReference type="Google" id="ProtNLM"/>
    </source>
</evidence>
<dbReference type="GO" id="GO:0015074">
    <property type="term" value="P:DNA integration"/>
    <property type="evidence" value="ECO:0007669"/>
    <property type="project" value="InterPro"/>
</dbReference>
<gene>
    <name evidence="9" type="ORF">SSX86_004606</name>
</gene>
<dbReference type="InterPro" id="IPR001878">
    <property type="entry name" value="Znf_CCHC"/>
</dbReference>
<dbReference type="GO" id="GO:0006508">
    <property type="term" value="P:proteolysis"/>
    <property type="evidence" value="ECO:0007669"/>
    <property type="project" value="UniProtKB-KW"/>
</dbReference>
<keyword evidence="1" id="KW-0645">Protease</keyword>
<dbReference type="SUPFAM" id="SSF57756">
    <property type="entry name" value="Retrovirus zinc finger-like domains"/>
    <property type="match status" value="1"/>
</dbReference>
<evidence type="ECO:0000259" key="8">
    <source>
        <dbReference type="PROSITE" id="PS50994"/>
    </source>
</evidence>
<evidence type="ECO:0000256" key="4">
    <source>
        <dbReference type="ARBA" id="ARBA00022801"/>
    </source>
</evidence>
<dbReference type="Pfam" id="PF22936">
    <property type="entry name" value="Pol_BBD"/>
    <property type="match status" value="1"/>
</dbReference>
<evidence type="ECO:0000256" key="6">
    <source>
        <dbReference type="SAM" id="MobiDB-lite"/>
    </source>
</evidence>
<dbReference type="InterPro" id="IPR039537">
    <property type="entry name" value="Retrotran_Ty1/copia-like"/>
</dbReference>
<dbReference type="Gene3D" id="4.10.60.10">
    <property type="entry name" value="Zinc finger, CCHC-type"/>
    <property type="match status" value="1"/>
</dbReference>
<dbReference type="PROSITE" id="PS50158">
    <property type="entry name" value="ZF_CCHC"/>
    <property type="match status" value="1"/>
</dbReference>
<feature type="compositionally biased region" description="Low complexity" evidence="6">
    <location>
        <begin position="833"/>
        <end position="863"/>
    </location>
</feature>
<dbReference type="InterPro" id="IPR036397">
    <property type="entry name" value="RNaseH_sf"/>
</dbReference>
<dbReference type="InterPro" id="IPR013103">
    <property type="entry name" value="RVT_2"/>
</dbReference>
<reference evidence="9 10" key="1">
    <citation type="submission" date="2024-04" db="EMBL/GenBank/DDBJ databases">
        <title>The reference genome of an endangered Asteraceae, Deinandra increscens subsp. villosa, native to the Central Coast of California.</title>
        <authorList>
            <person name="Guilliams M."/>
            <person name="Hasenstab-Lehman K."/>
            <person name="Meyer R."/>
            <person name="Mcevoy S."/>
        </authorList>
    </citation>
    <scope>NUCLEOTIDE SEQUENCE [LARGE SCALE GENOMIC DNA]</scope>
    <source>
        <tissue evidence="9">Leaf</tissue>
    </source>
</reference>